<dbReference type="PROSITE" id="PS51172">
    <property type="entry name" value="CBM3"/>
    <property type="match status" value="1"/>
</dbReference>
<dbReference type="InterPro" id="IPR003961">
    <property type="entry name" value="FN3_dom"/>
</dbReference>
<evidence type="ECO:0000313" key="4">
    <source>
        <dbReference type="EMBL" id="QMV43204.1"/>
    </source>
</evidence>
<evidence type="ECO:0000256" key="1">
    <source>
        <dbReference type="ARBA" id="ARBA00022737"/>
    </source>
</evidence>
<dbReference type="InterPro" id="IPR036966">
    <property type="entry name" value="CBM3_sf"/>
</dbReference>
<feature type="domain" description="Fibronectin type-III" evidence="2">
    <location>
        <begin position="39"/>
        <end position="129"/>
    </location>
</feature>
<reference evidence="4 5" key="1">
    <citation type="submission" date="2019-07" db="EMBL/GenBank/DDBJ databases">
        <authorList>
            <person name="Kim J.K."/>
            <person name="Cheong H.-M."/>
            <person name="Choi Y."/>
            <person name="Hwang K.J."/>
            <person name="Lee S."/>
            <person name="Choi C."/>
        </authorList>
    </citation>
    <scope>NUCLEOTIDE SEQUENCE [LARGE SCALE GENOMIC DNA]</scope>
    <source>
        <strain evidence="4 5">KS 22</strain>
    </source>
</reference>
<dbReference type="PANTHER" id="PTHR13817:SF73">
    <property type="entry name" value="FIBRONECTIN TYPE-III DOMAIN-CONTAINING PROTEIN"/>
    <property type="match status" value="1"/>
</dbReference>
<dbReference type="Gene3D" id="2.60.40.710">
    <property type="entry name" value="Endoglucanase-like"/>
    <property type="match status" value="1"/>
</dbReference>
<dbReference type="EMBL" id="CP041969">
    <property type="protein sequence ID" value="QMV43204.1"/>
    <property type="molecule type" value="Genomic_DNA"/>
</dbReference>
<accession>A0A7G5C1X0</accession>
<dbReference type="SUPFAM" id="SSF49384">
    <property type="entry name" value="Carbohydrate-binding domain"/>
    <property type="match status" value="1"/>
</dbReference>
<dbReference type="GO" id="GO:0030248">
    <property type="term" value="F:cellulose binding"/>
    <property type="evidence" value="ECO:0007669"/>
    <property type="project" value="InterPro"/>
</dbReference>
<feature type="domain" description="CBM3" evidence="3">
    <location>
        <begin position="130"/>
        <end position="283"/>
    </location>
</feature>
<dbReference type="Proteomes" id="UP000515679">
    <property type="component" value="Chromosome"/>
</dbReference>
<name>A0A7G5C1X0_9BACL</name>
<dbReference type="GO" id="GO:0005975">
    <property type="term" value="P:carbohydrate metabolic process"/>
    <property type="evidence" value="ECO:0007669"/>
    <property type="project" value="InterPro"/>
</dbReference>
<dbReference type="InterPro" id="IPR013783">
    <property type="entry name" value="Ig-like_fold"/>
</dbReference>
<gene>
    <name evidence="4" type="ORF">FPL14_19980</name>
</gene>
<dbReference type="InterPro" id="IPR008965">
    <property type="entry name" value="CBM2/CBM3_carb-bd_dom_sf"/>
</dbReference>
<dbReference type="SUPFAM" id="SSF49265">
    <property type="entry name" value="Fibronectin type III"/>
    <property type="match status" value="2"/>
</dbReference>
<evidence type="ECO:0000313" key="5">
    <source>
        <dbReference type="Proteomes" id="UP000515679"/>
    </source>
</evidence>
<dbReference type="CDD" id="cd00063">
    <property type="entry name" value="FN3"/>
    <property type="match status" value="1"/>
</dbReference>
<dbReference type="PANTHER" id="PTHR13817">
    <property type="entry name" value="TITIN"/>
    <property type="match status" value="1"/>
</dbReference>
<dbReference type="SMART" id="SM01067">
    <property type="entry name" value="CBM_3"/>
    <property type="match status" value="1"/>
</dbReference>
<evidence type="ECO:0000259" key="3">
    <source>
        <dbReference type="PROSITE" id="PS51172"/>
    </source>
</evidence>
<organism evidence="4 5">
    <name type="scientific">Cohnella cholangitidis</name>
    <dbReference type="NCBI Taxonomy" id="2598458"/>
    <lineage>
        <taxon>Bacteria</taxon>
        <taxon>Bacillati</taxon>
        <taxon>Bacillota</taxon>
        <taxon>Bacilli</taxon>
        <taxon>Bacillales</taxon>
        <taxon>Paenibacillaceae</taxon>
        <taxon>Cohnella</taxon>
    </lineage>
</organism>
<dbReference type="InterPro" id="IPR036116">
    <property type="entry name" value="FN3_sf"/>
</dbReference>
<proteinExistence type="predicted"/>
<dbReference type="SMART" id="SM00060">
    <property type="entry name" value="FN3"/>
    <property type="match status" value="1"/>
</dbReference>
<dbReference type="Pfam" id="PF00041">
    <property type="entry name" value="fn3"/>
    <property type="match status" value="1"/>
</dbReference>
<protein>
    <submittedName>
        <fullName evidence="4">Uncharacterized protein</fullName>
    </submittedName>
</protein>
<evidence type="ECO:0000259" key="2">
    <source>
        <dbReference type="PROSITE" id="PS50853"/>
    </source>
</evidence>
<keyword evidence="5" id="KW-1185">Reference proteome</keyword>
<dbReference type="InterPro" id="IPR050964">
    <property type="entry name" value="Striated_Muscle_Regulatory"/>
</dbReference>
<sequence length="283" mass="29003">MRGLTNGTTYYYVVSAVNAAGESANSAQASATPIAVPTVPAAPTGLTATGGNAQVALSWTASSGAVSYNVKRATTNGGPYATVATGVTGTSYADTGLTNGTTYYYVVSAVNAAGESANSAQASATPQNVGGGSLVAQYKVNNANPTDNQIMAQFNIKNNGSSAVSLSTLKLRYYFTKDSANASLSFWSDWAQIGNGNVSGAFVTMAAPTTGADTYLEISFSAGAGSIAANGQSGEIQARFAKNDWSNFNEAGDYSYDGTKTAFVDWSKVTLYQNGTLVWGTEP</sequence>
<dbReference type="Pfam" id="PF00942">
    <property type="entry name" value="CBM_3"/>
    <property type="match status" value="1"/>
</dbReference>
<dbReference type="KEGG" id="cchl:FPL14_19980"/>
<dbReference type="PROSITE" id="PS50853">
    <property type="entry name" value="FN3"/>
    <property type="match status" value="1"/>
</dbReference>
<dbReference type="AlphaFoldDB" id="A0A7G5C1X0"/>
<keyword evidence="1" id="KW-0677">Repeat</keyword>
<dbReference type="InterPro" id="IPR001956">
    <property type="entry name" value="CBM3"/>
</dbReference>
<dbReference type="Gene3D" id="2.60.40.10">
    <property type="entry name" value="Immunoglobulins"/>
    <property type="match status" value="2"/>
</dbReference>